<sequence>MYWRKDWEAAGVEEEFHRIWKFQALSFFHLCGCRPRWWTRRFLPFWTVMTTEKLMEWYRGEDVYAAYVLVSPWTSLSYVGKTWGGISNRTDTDTAELRLIRLTQHRSHTLNTQGFRAQRPGPDKKKKRTMARARERPRKTMPNRGMGNNYYNERQTAVSLLVNHEWRGTNLMSWLTRQNGGLLQEKFLTTTPGLIDGTDWQAVKARFGQSEVAVTFTGGECLTGKLIKFATTCPVLYQFTLGQLVRVFEAVRSNIPWGQRAALRRKVCLAAKKAHGFPLRGVYVFKFPAAELWQKLDVRALARSALGQLRVRHFIIRRTSIVQTRGRKLTDLFCNFRDTAALPTSPPCMCHTASPFLPRNSEGHVCARTTDLNDPTLSHILSRSLKDTPTYAVNYHTAAADAGLSYLSQFAAFSSRNEDEDLDRFLPVGFDEKGTTYRAERNTVRSVQKKRVNGRVTAVECWTKWFVVKCAGRLVMRIFWTRLKWLLMRLAAVNVEDAQPDSVVVGHIIYTAKRMVFWVTHITRDYWINPYPDQNAIRFVFSLRAELFGTPFDVNENCTLFFTPYTEDTIFGAGLDAHSFWWRLMALGNPLYTRRRIRQAIEHALDSARGTKQPVRILLTVPAWEDYTLTPFVHRMMQLKKHAYRFLAPQSALGYEDRSTGARFNVDVLLIQNVAAKRRYPVTAGGIARLRAHFRGRLKIEPTYSGDWVAPYCAGRASLNAERWDVEVIPGSLTRAMKRLLTTADVHVRLCRMTNRWLMEQRVPAGRHVHCVGGAADADTYQEALRNFCAGTVRFPFDRNPTVGGLMCQQQYHRLVVQERETSAAQFEKVTTGYGNLFDSIVTTHILMVCGSL</sequence>
<dbReference type="Proteomes" id="UP001190700">
    <property type="component" value="Unassembled WGS sequence"/>
</dbReference>
<evidence type="ECO:0000313" key="4">
    <source>
        <dbReference type="Proteomes" id="UP001190700"/>
    </source>
</evidence>
<feature type="compositionally biased region" description="Basic residues" evidence="1">
    <location>
        <begin position="124"/>
        <end position="141"/>
    </location>
</feature>
<keyword evidence="4" id="KW-1185">Reference proteome</keyword>
<dbReference type="AlphaFoldDB" id="A0AAE0F774"/>
<dbReference type="EMBL" id="LGRX02020613">
    <property type="protein sequence ID" value="KAK3257352.1"/>
    <property type="molecule type" value="Genomic_DNA"/>
</dbReference>
<evidence type="ECO:0000313" key="3">
    <source>
        <dbReference type="EMBL" id="KAK3257352.1"/>
    </source>
</evidence>
<protein>
    <submittedName>
        <fullName evidence="2">Uncharacterized protein</fullName>
    </submittedName>
</protein>
<comment type="caution">
    <text evidence="2">The sequence shown here is derived from an EMBL/GenBank/DDBJ whole genome shotgun (WGS) entry which is preliminary data.</text>
</comment>
<proteinExistence type="predicted"/>
<feature type="region of interest" description="Disordered" evidence="1">
    <location>
        <begin position="113"/>
        <end position="148"/>
    </location>
</feature>
<evidence type="ECO:0000256" key="1">
    <source>
        <dbReference type="SAM" id="MobiDB-lite"/>
    </source>
</evidence>
<reference evidence="2" key="2">
    <citation type="submission" date="2023-06" db="EMBL/GenBank/DDBJ databases">
        <title>Long-read-based genome assembly of the green algal bacterivore Cymbomonas tetramitiformis.</title>
        <authorList>
            <person name="Gyaltshen Y."/>
            <person name="Rozenberg A."/>
            <person name="Paasch A."/>
            <person name="Burns J.A."/>
            <person name="Warring S."/>
            <person name="Larson R."/>
            <person name="Maurer-Alcala X."/>
            <person name="Dacks J."/>
            <person name="Kim E."/>
        </authorList>
    </citation>
    <scope>NUCLEOTIDE SEQUENCE</scope>
    <source>
        <strain evidence="2">PLY_AMNH</strain>
    </source>
</reference>
<evidence type="ECO:0000313" key="2">
    <source>
        <dbReference type="EMBL" id="KAK3254094.1"/>
    </source>
</evidence>
<gene>
    <name evidence="3" type="ORF">CYMTET_33558</name>
    <name evidence="2" type="ORF">CYMTET_36679</name>
</gene>
<reference evidence="2 4" key="1">
    <citation type="journal article" date="2015" name="Genome Biol. Evol.">
        <title>Comparative Genomics of a Bacterivorous Green Alga Reveals Evolutionary Causalities and Consequences of Phago-Mixotrophic Mode of Nutrition.</title>
        <authorList>
            <person name="Burns J.A."/>
            <person name="Paasch A."/>
            <person name="Narechania A."/>
            <person name="Kim E."/>
        </authorList>
    </citation>
    <scope>NUCLEOTIDE SEQUENCE [LARGE SCALE GENOMIC DNA]</scope>
    <source>
        <strain evidence="2">PLY_AMNH</strain>
    </source>
</reference>
<name>A0AAE0F774_9CHLO</name>
<accession>A0AAE0F774</accession>
<dbReference type="EMBL" id="LGRX02024165">
    <property type="protein sequence ID" value="KAK3254094.1"/>
    <property type="molecule type" value="Genomic_DNA"/>
</dbReference>
<organism evidence="2 4">
    <name type="scientific">Cymbomonas tetramitiformis</name>
    <dbReference type="NCBI Taxonomy" id="36881"/>
    <lineage>
        <taxon>Eukaryota</taxon>
        <taxon>Viridiplantae</taxon>
        <taxon>Chlorophyta</taxon>
        <taxon>Pyramimonadophyceae</taxon>
        <taxon>Pyramimonadales</taxon>
        <taxon>Pyramimonadaceae</taxon>
        <taxon>Cymbomonas</taxon>
    </lineage>
</organism>